<sequence>MSYLSGIDFRKKFAPLFEINPLLTNSEAYMILRENSFHVPSTCLDVAKKARKPRSEEQYWIPQKSLNQLAVTERLRGERITPISSPEDPQLTKSETTIDEELPDQETQKAKFPKVKPRETILLSDTDDEVESVIIVDERRQVSDNPDEDSADVKDQLEDADIPGSKRSFSVFEISDDSDADINDNDYGYDADSDPEIYHGSQSSSSQSVIRPLARSEVNQKVRSRIRNSYDAMDFEDCWYFIWQDPQASREEQE</sequence>
<keyword evidence="3" id="KW-1185">Reference proteome</keyword>
<proteinExistence type="predicted"/>
<protein>
    <submittedName>
        <fullName evidence="2">9ba3deef-9e41-4504-ac60-73b8eb3082b4</fullName>
    </submittedName>
</protein>
<evidence type="ECO:0000256" key="1">
    <source>
        <dbReference type="SAM" id="MobiDB-lite"/>
    </source>
</evidence>
<dbReference type="EMBL" id="CAJHIA010000022">
    <property type="protein sequence ID" value="CAD6446881.1"/>
    <property type="molecule type" value="Genomic_DNA"/>
</dbReference>
<accession>A0A8H2ZQK8</accession>
<name>A0A8H2ZQK8_9HELO</name>
<reference evidence="2" key="1">
    <citation type="submission" date="2020-10" db="EMBL/GenBank/DDBJ databases">
        <authorList>
            <person name="Kusch S."/>
        </authorList>
    </citation>
    <scope>NUCLEOTIDE SEQUENCE</scope>
    <source>
        <strain evidence="2">SwB9</strain>
    </source>
</reference>
<gene>
    <name evidence="2" type="ORF">SCLTRI_LOCUS6673</name>
</gene>
<feature type="region of interest" description="Disordered" evidence="1">
    <location>
        <begin position="135"/>
        <end position="214"/>
    </location>
</feature>
<feature type="compositionally biased region" description="Acidic residues" evidence="1">
    <location>
        <begin position="174"/>
        <end position="195"/>
    </location>
</feature>
<comment type="caution">
    <text evidence="2">The sequence shown here is derived from an EMBL/GenBank/DDBJ whole genome shotgun (WGS) entry which is preliminary data.</text>
</comment>
<evidence type="ECO:0000313" key="3">
    <source>
        <dbReference type="Proteomes" id="UP000624404"/>
    </source>
</evidence>
<dbReference type="OrthoDB" id="3562897at2759"/>
<dbReference type="Proteomes" id="UP000624404">
    <property type="component" value="Unassembled WGS sequence"/>
</dbReference>
<feature type="region of interest" description="Disordered" evidence="1">
    <location>
        <begin position="78"/>
        <end position="113"/>
    </location>
</feature>
<organism evidence="2 3">
    <name type="scientific">Sclerotinia trifoliorum</name>
    <dbReference type="NCBI Taxonomy" id="28548"/>
    <lineage>
        <taxon>Eukaryota</taxon>
        <taxon>Fungi</taxon>
        <taxon>Dikarya</taxon>
        <taxon>Ascomycota</taxon>
        <taxon>Pezizomycotina</taxon>
        <taxon>Leotiomycetes</taxon>
        <taxon>Helotiales</taxon>
        <taxon>Sclerotiniaceae</taxon>
        <taxon>Sclerotinia</taxon>
    </lineage>
</organism>
<dbReference type="AlphaFoldDB" id="A0A8H2ZQK8"/>
<evidence type="ECO:0000313" key="2">
    <source>
        <dbReference type="EMBL" id="CAD6446881.1"/>
    </source>
</evidence>